<evidence type="ECO:0000256" key="1">
    <source>
        <dbReference type="SAM" id="MobiDB-lite"/>
    </source>
</evidence>
<proteinExistence type="predicted"/>
<dbReference type="AlphaFoldDB" id="A0A1E3HXZ3"/>
<reference evidence="2" key="3">
    <citation type="submission" date="2024-01" db="EMBL/GenBank/DDBJ databases">
        <authorList>
            <person name="Coelho M.A."/>
            <person name="David-Palma M."/>
            <person name="Shea T."/>
            <person name="Sun S."/>
            <person name="Cuomo C.A."/>
            <person name="Heitman J."/>
        </authorList>
    </citation>
    <scope>NUCLEOTIDE SEQUENCE</scope>
    <source>
        <strain evidence="2">CBS 7841</strain>
    </source>
</reference>
<dbReference type="GeneID" id="91084635"/>
<sequence length="252" mass="26244">MTAQETIVPASATSESTILATADAPKPVTPAEDLAQPPAKALDPIAETNILEKARDAAKPYWDKAEPYVHKMQEATKPFTDKAAAKLEQIVDKIEGNNPSTTAMPTSAGTLDKSIDNASATVSNTIGGTTAVVGEAGEKTEGLFEQGLHAVHSTFNQITDTIDQKTSSNTHPGLITQVTNVVHKGIDKVEVFLNEATDAMLPPTTTTASVAAVTSTNAKTETVPANPSTVTGDASHPVQTTTNTVPHIPISP</sequence>
<gene>
    <name evidence="2" type="ORF">L203_100419</name>
</gene>
<keyword evidence="3" id="KW-1185">Reference proteome</keyword>
<dbReference type="RefSeq" id="XP_066065975.1">
    <property type="nucleotide sequence ID" value="XM_066209878.1"/>
</dbReference>
<name>A0A1E3HXZ3_9TREE</name>
<dbReference type="OrthoDB" id="2017695at2759"/>
<reference evidence="2" key="1">
    <citation type="submission" date="2016-06" db="EMBL/GenBank/DDBJ databases">
        <authorList>
            <person name="Cuomo C."/>
            <person name="Litvintseva A."/>
            <person name="Heitman J."/>
            <person name="Chen Y."/>
            <person name="Sun S."/>
            <person name="Springer D."/>
            <person name="Dromer F."/>
            <person name="Young S."/>
            <person name="Zeng Q."/>
            <person name="Chapman S."/>
            <person name="Gujja S."/>
            <person name="Saif S."/>
            <person name="Birren B."/>
        </authorList>
    </citation>
    <scope>NUCLEOTIDE SEQUENCE</scope>
    <source>
        <strain evidence="2">CBS 7841</strain>
    </source>
</reference>
<feature type="compositionally biased region" description="Polar residues" evidence="1">
    <location>
        <begin position="218"/>
        <end position="245"/>
    </location>
</feature>
<feature type="region of interest" description="Disordered" evidence="1">
    <location>
        <begin position="1"/>
        <end position="37"/>
    </location>
</feature>
<dbReference type="VEuPathDB" id="FungiDB:L203_05708"/>
<dbReference type="Proteomes" id="UP000094043">
    <property type="component" value="Chromosome 1"/>
</dbReference>
<organism evidence="2 3">
    <name type="scientific">Cryptococcus depauperatus CBS 7841</name>
    <dbReference type="NCBI Taxonomy" id="1295531"/>
    <lineage>
        <taxon>Eukaryota</taxon>
        <taxon>Fungi</taxon>
        <taxon>Dikarya</taxon>
        <taxon>Basidiomycota</taxon>
        <taxon>Agaricomycotina</taxon>
        <taxon>Tremellomycetes</taxon>
        <taxon>Tremellales</taxon>
        <taxon>Cryptococcaceae</taxon>
        <taxon>Cryptococcus</taxon>
    </lineage>
</organism>
<dbReference type="KEGG" id="cdep:91084635"/>
<accession>A0A1E3HXZ3</accession>
<feature type="region of interest" description="Disordered" evidence="1">
    <location>
        <begin position="218"/>
        <end position="252"/>
    </location>
</feature>
<evidence type="ECO:0000313" key="2">
    <source>
        <dbReference type="EMBL" id="WVN85274.1"/>
    </source>
</evidence>
<evidence type="ECO:0000313" key="3">
    <source>
        <dbReference type="Proteomes" id="UP000094043"/>
    </source>
</evidence>
<feature type="compositionally biased region" description="Polar residues" evidence="1">
    <location>
        <begin position="1"/>
        <end position="19"/>
    </location>
</feature>
<reference evidence="2" key="2">
    <citation type="journal article" date="2022" name="Elife">
        <title>Obligate sexual reproduction of a homothallic fungus closely related to the Cryptococcus pathogenic species complex.</title>
        <authorList>
            <person name="Passer A.R."/>
            <person name="Clancey S.A."/>
            <person name="Shea T."/>
            <person name="David-Palma M."/>
            <person name="Averette A.F."/>
            <person name="Boekhout T."/>
            <person name="Porcel B.M."/>
            <person name="Nowrousian M."/>
            <person name="Cuomo C.A."/>
            <person name="Sun S."/>
            <person name="Heitman J."/>
            <person name="Coelho M.A."/>
        </authorList>
    </citation>
    <scope>NUCLEOTIDE SEQUENCE</scope>
    <source>
        <strain evidence="2">CBS 7841</strain>
    </source>
</reference>
<protein>
    <submittedName>
        <fullName evidence="2">Uncharacterized protein</fullName>
    </submittedName>
</protein>
<dbReference type="EMBL" id="CP143784">
    <property type="protein sequence ID" value="WVN85274.1"/>
    <property type="molecule type" value="Genomic_DNA"/>
</dbReference>